<keyword evidence="2" id="KW-1185">Reference proteome</keyword>
<dbReference type="Proteomes" id="UP001203880">
    <property type="component" value="Unassembled WGS sequence"/>
</dbReference>
<name>A0ABT0PWQ4_9RHOB</name>
<sequence>MPQKADHFLLICTTCTAGRSAISLREALTNRLPEGFAIRSVDCMAGCDHPGTVGFQAPNKAQYLFGDIRTAQDVEALAEFADQYFQSPDGWTRATERPHLLLTKTLSRMPRITQEVPT</sequence>
<proteinExistence type="predicted"/>
<evidence type="ECO:0000313" key="1">
    <source>
        <dbReference type="EMBL" id="MCL6282040.1"/>
    </source>
</evidence>
<protein>
    <submittedName>
        <fullName evidence="1">DUF1636 domain-containing protein</fullName>
    </submittedName>
</protein>
<dbReference type="CDD" id="cd02980">
    <property type="entry name" value="TRX_Fd_family"/>
    <property type="match status" value="1"/>
</dbReference>
<dbReference type="Pfam" id="PF07845">
    <property type="entry name" value="DUF1636"/>
    <property type="match status" value="1"/>
</dbReference>
<accession>A0ABT0PWQ4</accession>
<evidence type="ECO:0000313" key="2">
    <source>
        <dbReference type="Proteomes" id="UP001203880"/>
    </source>
</evidence>
<organism evidence="1 2">
    <name type="scientific">Ruegeria spongiae</name>
    <dbReference type="NCBI Taxonomy" id="2942209"/>
    <lineage>
        <taxon>Bacteria</taxon>
        <taxon>Pseudomonadati</taxon>
        <taxon>Pseudomonadota</taxon>
        <taxon>Alphaproteobacteria</taxon>
        <taxon>Rhodobacterales</taxon>
        <taxon>Roseobacteraceae</taxon>
        <taxon>Ruegeria</taxon>
    </lineage>
</organism>
<dbReference type="EMBL" id="JAMFMB010000001">
    <property type="protein sequence ID" value="MCL6282040.1"/>
    <property type="molecule type" value="Genomic_DNA"/>
</dbReference>
<dbReference type="InterPro" id="IPR012863">
    <property type="entry name" value="DUF1636"/>
</dbReference>
<dbReference type="RefSeq" id="WP_249705989.1">
    <property type="nucleotide sequence ID" value="NZ_JAMFMB010000001.1"/>
</dbReference>
<gene>
    <name evidence="1" type="ORF">M3P21_00730</name>
</gene>
<reference evidence="1" key="1">
    <citation type="submission" date="2022-05" db="EMBL/GenBank/DDBJ databases">
        <authorList>
            <person name="Park J.-S."/>
        </authorList>
    </citation>
    <scope>NUCLEOTIDE SEQUENCE</scope>
    <source>
        <strain evidence="1">2012CJ41-6</strain>
    </source>
</reference>
<comment type="caution">
    <text evidence="1">The sequence shown here is derived from an EMBL/GenBank/DDBJ whole genome shotgun (WGS) entry which is preliminary data.</text>
</comment>